<dbReference type="InterPro" id="IPR051494">
    <property type="entry name" value="BSD_domain-containing"/>
</dbReference>
<feature type="compositionally biased region" description="Acidic residues" evidence="1">
    <location>
        <begin position="284"/>
        <end position="306"/>
    </location>
</feature>
<organism evidence="3 4">
    <name type="scientific">Ceratodon purpureus</name>
    <name type="common">Fire moss</name>
    <name type="synonym">Dicranum purpureum</name>
    <dbReference type="NCBI Taxonomy" id="3225"/>
    <lineage>
        <taxon>Eukaryota</taxon>
        <taxon>Viridiplantae</taxon>
        <taxon>Streptophyta</taxon>
        <taxon>Embryophyta</taxon>
        <taxon>Bryophyta</taxon>
        <taxon>Bryophytina</taxon>
        <taxon>Bryopsida</taxon>
        <taxon>Dicranidae</taxon>
        <taxon>Pseudoditrichales</taxon>
        <taxon>Ditrichaceae</taxon>
        <taxon>Ceratodon</taxon>
    </lineage>
</organism>
<feature type="region of interest" description="Disordered" evidence="1">
    <location>
        <begin position="1"/>
        <end position="56"/>
    </location>
</feature>
<dbReference type="Proteomes" id="UP000822688">
    <property type="component" value="Chromosome 6"/>
</dbReference>
<dbReference type="GO" id="GO:0005737">
    <property type="term" value="C:cytoplasm"/>
    <property type="evidence" value="ECO:0007669"/>
    <property type="project" value="TreeGrafter"/>
</dbReference>
<feature type="compositionally biased region" description="Basic and acidic residues" evidence="1">
    <location>
        <begin position="420"/>
        <end position="432"/>
    </location>
</feature>
<keyword evidence="4" id="KW-1185">Reference proteome</keyword>
<evidence type="ECO:0000256" key="1">
    <source>
        <dbReference type="SAM" id="MobiDB-lite"/>
    </source>
</evidence>
<reference evidence="3 4" key="1">
    <citation type="submission" date="2020-06" db="EMBL/GenBank/DDBJ databases">
        <title>WGS assembly of Ceratodon purpureus strain R40.</title>
        <authorList>
            <person name="Carey S.B."/>
            <person name="Jenkins J."/>
            <person name="Shu S."/>
            <person name="Lovell J.T."/>
            <person name="Sreedasyam A."/>
            <person name="Maumus F."/>
            <person name="Tiley G.P."/>
            <person name="Fernandez-Pozo N."/>
            <person name="Barry K."/>
            <person name="Chen C."/>
            <person name="Wang M."/>
            <person name="Lipzen A."/>
            <person name="Daum C."/>
            <person name="Saski C.A."/>
            <person name="Payton A.C."/>
            <person name="Mcbreen J.C."/>
            <person name="Conrad R.E."/>
            <person name="Kollar L.M."/>
            <person name="Olsson S."/>
            <person name="Huttunen S."/>
            <person name="Landis J.B."/>
            <person name="Wickett N.J."/>
            <person name="Johnson M.G."/>
            <person name="Rensing S.A."/>
            <person name="Grimwood J."/>
            <person name="Schmutz J."/>
            <person name="Mcdaniel S.F."/>
        </authorList>
    </citation>
    <scope>NUCLEOTIDE SEQUENCE [LARGE SCALE GENOMIC DNA]</scope>
    <source>
        <strain evidence="3 4">R40</strain>
    </source>
</reference>
<feature type="domain" description="BSD" evidence="2">
    <location>
        <begin position="214"/>
        <end position="266"/>
    </location>
</feature>
<dbReference type="InterPro" id="IPR035925">
    <property type="entry name" value="BSD_dom_sf"/>
</dbReference>
<gene>
    <name evidence="3" type="ORF">KC19_6G187700</name>
</gene>
<name>A0A8T0HIS5_CERPU</name>
<comment type="caution">
    <text evidence="3">The sequence shown here is derived from an EMBL/GenBank/DDBJ whole genome shotgun (WGS) entry which is preliminary data.</text>
</comment>
<feature type="compositionally biased region" description="Acidic residues" evidence="1">
    <location>
        <begin position="399"/>
        <end position="419"/>
    </location>
</feature>
<feature type="region of interest" description="Disordered" evidence="1">
    <location>
        <begin position="284"/>
        <end position="453"/>
    </location>
</feature>
<dbReference type="SUPFAM" id="SSF140383">
    <property type="entry name" value="BSD domain-like"/>
    <property type="match status" value="1"/>
</dbReference>
<evidence type="ECO:0000259" key="2">
    <source>
        <dbReference type="PROSITE" id="PS50858"/>
    </source>
</evidence>
<dbReference type="AlphaFoldDB" id="A0A8T0HIS5"/>
<feature type="compositionally biased region" description="Acidic residues" evidence="1">
    <location>
        <begin position="441"/>
        <end position="453"/>
    </location>
</feature>
<proteinExistence type="predicted"/>
<dbReference type="SMART" id="SM00751">
    <property type="entry name" value="BSD"/>
    <property type="match status" value="1"/>
</dbReference>
<dbReference type="EMBL" id="CM026427">
    <property type="protein sequence ID" value="KAG0570784.1"/>
    <property type="molecule type" value="Genomic_DNA"/>
</dbReference>
<feature type="compositionally biased region" description="Low complexity" evidence="1">
    <location>
        <begin position="353"/>
        <end position="382"/>
    </location>
</feature>
<dbReference type="PANTHER" id="PTHR16019">
    <property type="entry name" value="SYNAPSE-ASSOCIATED PROTEIN"/>
    <property type="match status" value="1"/>
</dbReference>
<evidence type="ECO:0000313" key="3">
    <source>
        <dbReference type="EMBL" id="KAG0570784.1"/>
    </source>
</evidence>
<dbReference type="PROSITE" id="PS50858">
    <property type="entry name" value="BSD"/>
    <property type="match status" value="1"/>
</dbReference>
<dbReference type="PANTHER" id="PTHR16019:SF5">
    <property type="entry name" value="BSD DOMAIN-CONTAINING PROTEIN 1"/>
    <property type="match status" value="1"/>
</dbReference>
<dbReference type="Pfam" id="PF03909">
    <property type="entry name" value="BSD"/>
    <property type="match status" value="1"/>
</dbReference>
<accession>A0A8T0HIS5</accession>
<dbReference type="Gene3D" id="1.10.3970.10">
    <property type="entry name" value="BSD domain"/>
    <property type="match status" value="1"/>
</dbReference>
<protein>
    <recommendedName>
        <fullName evidence="2">BSD domain-containing protein</fullName>
    </recommendedName>
</protein>
<sequence length="453" mass="49666">MMGRNPIGGFFSGGLFGSTSASSSPRAAESHEEHDGDVDDVEQESPRESQSSGWNFGGFMKTIAEKSNISANLSGVLQTYQQDLKEFGIGLKKETEVITGATAHVVKDLPTSLETGATVAQESLETVGQTLEEFGSSVWRGTSEIFAHVKEAVLTVDEDTVGSSSLESHSSLGDSSNSLSNAKYSRYEAQVNAMQRDSGTYCDEPEDEKDFAAWAADFNLDERTEEIQEILSTNAFMQELQNQIVPVVVEYGTFWSRYFYRLNKLQQIENARVNLVKRAIDAEEEEDLSWDVDEEKEEEDEKEAEEVHEPVAPSEVVAEDAKPAEALTSTRSIDVPVVASTEETHDEEEAKSEGSAGSEWLVVSEGKGSGSSEPKTSPSSPMSDRHETESSVPTKSEEHEVDEAELDQLGDLSIDDDTEVLVKEKKGEEKAATPKSLDTTAGEENEEDWGEWE</sequence>
<dbReference type="InterPro" id="IPR005607">
    <property type="entry name" value="BSD_dom"/>
</dbReference>
<evidence type="ECO:0000313" key="4">
    <source>
        <dbReference type="Proteomes" id="UP000822688"/>
    </source>
</evidence>